<dbReference type="Pfam" id="PF00078">
    <property type="entry name" value="RVT_1"/>
    <property type="match status" value="1"/>
</dbReference>
<dbReference type="InterPro" id="IPR005135">
    <property type="entry name" value="Endo/exonuclease/phosphatase"/>
</dbReference>
<evidence type="ECO:0000313" key="4">
    <source>
        <dbReference type="Proteomes" id="UP000694700"/>
    </source>
</evidence>
<reference evidence="3" key="1">
    <citation type="submission" date="2025-08" db="UniProtKB">
        <authorList>
            <consortium name="Ensembl"/>
        </authorList>
    </citation>
    <scope>IDENTIFICATION</scope>
</reference>
<dbReference type="GO" id="GO:0003824">
    <property type="term" value="F:catalytic activity"/>
    <property type="evidence" value="ECO:0007669"/>
    <property type="project" value="InterPro"/>
</dbReference>
<dbReference type="CDD" id="cd01650">
    <property type="entry name" value="RT_nLTR_like"/>
    <property type="match status" value="1"/>
</dbReference>
<dbReference type="PANTHER" id="PTHR36688">
    <property type="entry name" value="ENDO/EXONUCLEASE/PHOSPHATASE DOMAIN-CONTAINING PROTEIN"/>
    <property type="match status" value="1"/>
</dbReference>
<dbReference type="Ensembl" id="ENSCCRT00015096830.1">
    <property type="protein sequence ID" value="ENSCCRP00015093798.1"/>
    <property type="gene ID" value="ENSCCRG00015037807.1"/>
</dbReference>
<dbReference type="Proteomes" id="UP000694700">
    <property type="component" value="Unplaced"/>
</dbReference>
<accession>A0A8C1ZQ94</accession>
<dbReference type="InterPro" id="IPR052560">
    <property type="entry name" value="RdDP_mobile_element"/>
</dbReference>
<feature type="signal peptide" evidence="1">
    <location>
        <begin position="1"/>
        <end position="20"/>
    </location>
</feature>
<dbReference type="PROSITE" id="PS50878">
    <property type="entry name" value="RT_POL"/>
    <property type="match status" value="1"/>
</dbReference>
<feature type="domain" description="Reverse transcriptase" evidence="2">
    <location>
        <begin position="496"/>
        <end position="752"/>
    </location>
</feature>
<sequence>MWKYIIIIIIMVLTILQWNARSLIANGSEFKKYIDLLEVKPNIICLQETWLKPKLNFVLQGYNIVRKDRKIGNGGGVATFIKNELEFRVIIEIEEYELVVIEIYAEKHNIRIINYYNPCNRLSKNLEKVIGSGNHKIIWCGDFNAHSTLWGSSKDDHNGDVVEEIIDSNGLVCINDGRNTRIDLVRGIGSAIDLTLVSEGIASKCVWDVREDNDMGSDHYIIVCKVGMSVKEHNVILAPRWRFNKANWEAYKYLSEVELTALELNKMEDIDECNGEICKVLYEVTDKIIGKKGQCKKRKAVPWWTDQCSDAIHNRNKAFRKIKKSYLFEDFIKYKKAQAEVRRIVRGAKKKYWRDWCTTIGDDIEVSEVWASIRKMGGIYRNQTFPVLKNDEGRIAVTDNEKAEMLAKVFVKVHSDDNVSEDIKKSRNQNKNKYPDLMMKRSPSGDALDADFTMYELKMALGGVKHSSPGKDDICYVMIQHLSDRSLNIILNLFNKVWNAGKIPSSWKHGIIVPVGKPGKDKSNPINYRPIALTSNLCKLMEKMIIRRLNYILEIKGLISPYQSGFRAGRNTMDAVLSLEGDVRKAQVNEVLVGVLFDIEKAYDILWKDGLLIKLKCMGIGGKLYNWIMDFLLERTIQVRIGVEYSETYTIDNGTPQGSVCSPVFFNIMINDIFSNFKGDIGRALFADDGAIWKRGRNIACVSQRLQKAVDKVEVWANNWSFRLSVAKTQVICLTKGKKVPEVKLKLYNQELEQV</sequence>
<evidence type="ECO:0000313" key="3">
    <source>
        <dbReference type="Ensembl" id="ENSCCRP00015093798.1"/>
    </source>
</evidence>
<dbReference type="AlphaFoldDB" id="A0A8C1ZQ94"/>
<dbReference type="Pfam" id="PF14529">
    <property type="entry name" value="Exo_endo_phos_2"/>
    <property type="match status" value="1"/>
</dbReference>
<evidence type="ECO:0000256" key="1">
    <source>
        <dbReference type="SAM" id="SignalP"/>
    </source>
</evidence>
<protein>
    <recommendedName>
        <fullName evidence="2">Reverse transcriptase domain-containing protein</fullName>
    </recommendedName>
</protein>
<proteinExistence type="predicted"/>
<dbReference type="InterPro" id="IPR043502">
    <property type="entry name" value="DNA/RNA_pol_sf"/>
</dbReference>
<dbReference type="InterPro" id="IPR036691">
    <property type="entry name" value="Endo/exonu/phosph_ase_sf"/>
</dbReference>
<dbReference type="PANTHER" id="PTHR36688:SF2">
    <property type="entry name" value="ENDONUCLEASE_EXONUCLEASE_PHOSPHATASE DOMAIN-CONTAINING PROTEIN"/>
    <property type="match status" value="1"/>
</dbReference>
<keyword evidence="1" id="KW-0732">Signal</keyword>
<name>A0A8C1ZQ94_CYPCA</name>
<organism evidence="3 4">
    <name type="scientific">Cyprinus carpio</name>
    <name type="common">Common carp</name>
    <dbReference type="NCBI Taxonomy" id="7962"/>
    <lineage>
        <taxon>Eukaryota</taxon>
        <taxon>Metazoa</taxon>
        <taxon>Chordata</taxon>
        <taxon>Craniata</taxon>
        <taxon>Vertebrata</taxon>
        <taxon>Euteleostomi</taxon>
        <taxon>Actinopterygii</taxon>
        <taxon>Neopterygii</taxon>
        <taxon>Teleostei</taxon>
        <taxon>Ostariophysi</taxon>
        <taxon>Cypriniformes</taxon>
        <taxon>Cyprinidae</taxon>
        <taxon>Cyprininae</taxon>
        <taxon>Cyprinus</taxon>
    </lineage>
</organism>
<dbReference type="SUPFAM" id="SSF56219">
    <property type="entry name" value="DNase I-like"/>
    <property type="match status" value="1"/>
</dbReference>
<feature type="chain" id="PRO_5034072324" description="Reverse transcriptase domain-containing protein" evidence="1">
    <location>
        <begin position="21"/>
        <end position="755"/>
    </location>
</feature>
<dbReference type="SUPFAM" id="SSF56672">
    <property type="entry name" value="DNA/RNA polymerases"/>
    <property type="match status" value="1"/>
</dbReference>
<dbReference type="InterPro" id="IPR000477">
    <property type="entry name" value="RT_dom"/>
</dbReference>
<evidence type="ECO:0000259" key="2">
    <source>
        <dbReference type="PROSITE" id="PS50878"/>
    </source>
</evidence>
<dbReference type="Gene3D" id="3.60.10.10">
    <property type="entry name" value="Endonuclease/exonuclease/phosphatase"/>
    <property type="match status" value="1"/>
</dbReference>